<feature type="region of interest" description="Disordered" evidence="1">
    <location>
        <begin position="125"/>
        <end position="222"/>
    </location>
</feature>
<sequence>MRRGGASTDITELNARLAVRRAVAEIVADPQHTLAVLLRSDYVDSSSSDPIYKLVMAHLENVYDRIQCEVVSCGNAPPSSSSILKFLQLDSEESSKNIVQRFENRCISARMQEMDEWRRISTSPLDQLQAAPVPSDVPPLDATAFASDSDSPVSLRSGTENLITRDKSLMRSGRNVSGSSESSVASMEKVWSQSSHDSSSGRRCAVSSSVSSQVNRTDDTAVSGEQANQLDLIAKTVTARLMNDASFVEQLRTGGSLLLRPPEGMLASERHVVEHMQKTELDAMPAILSKPGVIPSVPVVEKEDATIANSVIQNFDKKRAKWPPASTGSSHRSDGNQITCRYVAARVATADASVGTEWPEKQHTTCADMVEVGVNTSVDIADASQDENSSVVTAEDLSAGQISKKAADSLLQRPGISVVRVRTDGSVVSGDVMKKQPTACEWCPLPGRIVIGCSSIHSSFSSWSPHVPESSTVDDSEQQIECVSALGTSRQTLSEEDSNNTLAHISPLPQHS</sequence>
<dbReference type="AlphaFoldDB" id="A0A915C367"/>
<organism evidence="2 3">
    <name type="scientific">Parascaris univalens</name>
    <name type="common">Nematode worm</name>
    <dbReference type="NCBI Taxonomy" id="6257"/>
    <lineage>
        <taxon>Eukaryota</taxon>
        <taxon>Metazoa</taxon>
        <taxon>Ecdysozoa</taxon>
        <taxon>Nematoda</taxon>
        <taxon>Chromadorea</taxon>
        <taxon>Rhabditida</taxon>
        <taxon>Spirurina</taxon>
        <taxon>Ascaridomorpha</taxon>
        <taxon>Ascaridoidea</taxon>
        <taxon>Ascarididae</taxon>
        <taxon>Parascaris</taxon>
    </lineage>
</organism>
<evidence type="ECO:0000313" key="2">
    <source>
        <dbReference type="Proteomes" id="UP000887569"/>
    </source>
</evidence>
<accession>A0A915C367</accession>
<proteinExistence type="predicted"/>
<dbReference type="WBParaSite" id="PgR084X_g016_t02">
    <property type="protein sequence ID" value="PgR084X_g016_t02"/>
    <property type="gene ID" value="PgR084X_g016"/>
</dbReference>
<evidence type="ECO:0000313" key="3">
    <source>
        <dbReference type="WBParaSite" id="PgR084X_g016_t02"/>
    </source>
</evidence>
<feature type="compositionally biased region" description="Low complexity" evidence="1">
    <location>
        <begin position="171"/>
        <end position="215"/>
    </location>
</feature>
<dbReference type="Proteomes" id="UP000887569">
    <property type="component" value="Unplaced"/>
</dbReference>
<dbReference type="WBParaSite" id="PgR084X_g016_t03">
    <property type="protein sequence ID" value="PgR084X_g016_t03"/>
    <property type="gene ID" value="PgR084X_g016"/>
</dbReference>
<feature type="region of interest" description="Disordered" evidence="1">
    <location>
        <begin position="489"/>
        <end position="512"/>
    </location>
</feature>
<evidence type="ECO:0000256" key="1">
    <source>
        <dbReference type="SAM" id="MobiDB-lite"/>
    </source>
</evidence>
<keyword evidence="2" id="KW-1185">Reference proteome</keyword>
<feature type="compositionally biased region" description="Polar residues" evidence="1">
    <location>
        <begin position="146"/>
        <end position="162"/>
    </location>
</feature>
<feature type="compositionally biased region" description="Polar residues" evidence="1">
    <location>
        <begin position="499"/>
        <end position="512"/>
    </location>
</feature>
<reference evidence="3 4" key="1">
    <citation type="submission" date="2022-11" db="UniProtKB">
        <authorList>
            <consortium name="WormBaseParasite"/>
        </authorList>
    </citation>
    <scope>IDENTIFICATION</scope>
</reference>
<name>A0A915C367_PARUN</name>
<evidence type="ECO:0000313" key="4">
    <source>
        <dbReference type="WBParaSite" id="PgR084X_g016_t03"/>
    </source>
</evidence>
<protein>
    <submittedName>
        <fullName evidence="3 4">Uncharacterized protein</fullName>
    </submittedName>
</protein>